<name>A0A438GQ62_VITVI</name>
<protein>
    <submittedName>
        <fullName evidence="1">Uncharacterized protein</fullName>
    </submittedName>
</protein>
<gene>
    <name evidence="1" type="ORF">CK203_053299</name>
</gene>
<evidence type="ECO:0000313" key="1">
    <source>
        <dbReference type="EMBL" id="RVW74334.1"/>
    </source>
</evidence>
<dbReference type="Proteomes" id="UP000288805">
    <property type="component" value="Unassembled WGS sequence"/>
</dbReference>
<proteinExistence type="predicted"/>
<accession>A0A438GQ62</accession>
<reference evidence="1 2" key="1">
    <citation type="journal article" date="2018" name="PLoS Genet.">
        <title>Population sequencing reveals clonal diversity and ancestral inbreeding in the grapevine cultivar Chardonnay.</title>
        <authorList>
            <person name="Roach M.J."/>
            <person name="Johnson D.L."/>
            <person name="Bohlmann J."/>
            <person name="van Vuuren H.J."/>
            <person name="Jones S.J."/>
            <person name="Pretorius I.S."/>
            <person name="Schmidt S.A."/>
            <person name="Borneman A.R."/>
        </authorList>
    </citation>
    <scope>NUCLEOTIDE SEQUENCE [LARGE SCALE GENOMIC DNA]</scope>
    <source>
        <strain evidence="2">cv. Chardonnay</strain>
        <tissue evidence="1">Leaf</tissue>
    </source>
</reference>
<organism evidence="1 2">
    <name type="scientific">Vitis vinifera</name>
    <name type="common">Grape</name>
    <dbReference type="NCBI Taxonomy" id="29760"/>
    <lineage>
        <taxon>Eukaryota</taxon>
        <taxon>Viridiplantae</taxon>
        <taxon>Streptophyta</taxon>
        <taxon>Embryophyta</taxon>
        <taxon>Tracheophyta</taxon>
        <taxon>Spermatophyta</taxon>
        <taxon>Magnoliopsida</taxon>
        <taxon>eudicotyledons</taxon>
        <taxon>Gunneridae</taxon>
        <taxon>Pentapetalae</taxon>
        <taxon>rosids</taxon>
        <taxon>Vitales</taxon>
        <taxon>Vitaceae</taxon>
        <taxon>Viteae</taxon>
        <taxon>Vitis</taxon>
    </lineage>
</organism>
<comment type="caution">
    <text evidence="1">The sequence shown here is derived from an EMBL/GenBank/DDBJ whole genome shotgun (WGS) entry which is preliminary data.</text>
</comment>
<dbReference type="EMBL" id="QGNW01000372">
    <property type="protein sequence ID" value="RVW74334.1"/>
    <property type="molecule type" value="Genomic_DNA"/>
</dbReference>
<sequence length="370" mass="40627">MRKFSWGINHGISRLIYWSSVVILTPKSLLSSPSFIKKFFYNKKTLEKSKSEAGKNKASMICFGMVQQGPRDKGLSSKGESSYGGGSSGFEICFMRWIALILMADPYMTAVKFNLLSAGGNPSKITGLKWDAAYPVSSLICALEGKEIGKIGCKPTDTPIDPNHKLGEASEDAAVDKVLMGRNQEGVRARGEAGGSRGGRSCFVVEAKSFKILIEEVGGKLRGCIWERSKGVSSWIRFGEASFRCLLDGVEVCCREVNNSAWATSWEEGNRKYRLERRSNGAGRFIFCSVRDIDSKKYSIIVPEGKGQSFGWNSLAERLRDLGVIPLGGLQGPKGSEDLLRTKGGSKVQWREKGVELKTYADAVRKSREG</sequence>
<dbReference type="AlphaFoldDB" id="A0A438GQ62"/>
<evidence type="ECO:0000313" key="2">
    <source>
        <dbReference type="Proteomes" id="UP000288805"/>
    </source>
</evidence>